<protein>
    <recommendedName>
        <fullName evidence="1">DH domain-containing protein</fullName>
    </recommendedName>
</protein>
<feature type="non-terminal residue" evidence="2">
    <location>
        <position position="131"/>
    </location>
</feature>
<dbReference type="PANTHER" id="PTHR46026">
    <property type="entry name" value="RHO-TYPE GUANINE NUCLEOTIDE EXCHANGE FACTOR, ISOFORM F"/>
    <property type="match status" value="1"/>
</dbReference>
<dbReference type="InterPro" id="IPR000219">
    <property type="entry name" value="DH_dom"/>
</dbReference>
<dbReference type="AlphaFoldDB" id="A0A8S2XX03"/>
<organism evidence="2 3">
    <name type="scientific">Didymodactylos carnosus</name>
    <dbReference type="NCBI Taxonomy" id="1234261"/>
    <lineage>
        <taxon>Eukaryota</taxon>
        <taxon>Metazoa</taxon>
        <taxon>Spiralia</taxon>
        <taxon>Gnathifera</taxon>
        <taxon>Rotifera</taxon>
        <taxon>Eurotatoria</taxon>
        <taxon>Bdelloidea</taxon>
        <taxon>Philodinida</taxon>
        <taxon>Philodinidae</taxon>
        <taxon>Didymodactylos</taxon>
    </lineage>
</organism>
<dbReference type="GO" id="GO:0005085">
    <property type="term" value="F:guanyl-nucleotide exchange factor activity"/>
    <property type="evidence" value="ECO:0007669"/>
    <property type="project" value="InterPro"/>
</dbReference>
<dbReference type="SUPFAM" id="SSF48065">
    <property type="entry name" value="DBL homology domain (DH-domain)"/>
    <property type="match status" value="1"/>
</dbReference>
<dbReference type="Gene3D" id="1.20.900.10">
    <property type="entry name" value="Dbl homology (DH) domain"/>
    <property type="match status" value="1"/>
</dbReference>
<evidence type="ECO:0000259" key="1">
    <source>
        <dbReference type="PROSITE" id="PS50010"/>
    </source>
</evidence>
<dbReference type="Pfam" id="PF00621">
    <property type="entry name" value="RhoGEF"/>
    <property type="match status" value="1"/>
</dbReference>
<feature type="domain" description="DH" evidence="1">
    <location>
        <begin position="1"/>
        <end position="110"/>
    </location>
</feature>
<name>A0A8S2XX03_9BILA</name>
<dbReference type="PROSITE" id="PS50010">
    <property type="entry name" value="DH_2"/>
    <property type="match status" value="1"/>
</dbReference>
<accession>A0A8S2XX03</accession>
<sequence>NHRIGGVFLQLAPTLKPLFEMYCQQHAKTILFCNSNKDKILSTLSKIDPNGTNNYLLLTKNLSLPLNRLEKYSVLLKEYLHNLEEFHPDRGDAQRAAEYYSELARSGNELRKRKEWELEIMNSTIHGLDGE</sequence>
<reference evidence="2" key="1">
    <citation type="submission" date="2021-02" db="EMBL/GenBank/DDBJ databases">
        <authorList>
            <person name="Nowell W R."/>
        </authorList>
    </citation>
    <scope>NUCLEOTIDE SEQUENCE</scope>
</reference>
<dbReference type="Proteomes" id="UP000682733">
    <property type="component" value="Unassembled WGS sequence"/>
</dbReference>
<dbReference type="GO" id="GO:0005737">
    <property type="term" value="C:cytoplasm"/>
    <property type="evidence" value="ECO:0007669"/>
    <property type="project" value="TreeGrafter"/>
</dbReference>
<evidence type="ECO:0000313" key="2">
    <source>
        <dbReference type="EMBL" id="CAF4521107.1"/>
    </source>
</evidence>
<proteinExistence type="predicted"/>
<feature type="non-terminal residue" evidence="2">
    <location>
        <position position="1"/>
    </location>
</feature>
<gene>
    <name evidence="2" type="ORF">TMI583_LOCUS48721</name>
</gene>
<dbReference type="PANTHER" id="PTHR46026:SF1">
    <property type="entry name" value="RHO-TYPE GUANINE NUCLEOTIDE EXCHANGE FACTOR, ISOFORM F"/>
    <property type="match status" value="1"/>
</dbReference>
<evidence type="ECO:0000313" key="3">
    <source>
        <dbReference type="Proteomes" id="UP000682733"/>
    </source>
</evidence>
<dbReference type="InterPro" id="IPR035899">
    <property type="entry name" value="DBL_dom_sf"/>
</dbReference>
<dbReference type="EMBL" id="CAJOBA010101291">
    <property type="protein sequence ID" value="CAF4521107.1"/>
    <property type="molecule type" value="Genomic_DNA"/>
</dbReference>
<comment type="caution">
    <text evidence="2">The sequence shown here is derived from an EMBL/GenBank/DDBJ whole genome shotgun (WGS) entry which is preliminary data.</text>
</comment>